<dbReference type="EMBL" id="CP104013">
    <property type="protein sequence ID" value="UYP46507.1"/>
    <property type="molecule type" value="Genomic_DNA"/>
</dbReference>
<dbReference type="Proteomes" id="UP001208689">
    <property type="component" value="Chromosome"/>
</dbReference>
<evidence type="ECO:0000313" key="2">
    <source>
        <dbReference type="Proteomes" id="UP001208689"/>
    </source>
</evidence>
<keyword evidence="2" id="KW-1185">Reference proteome</keyword>
<reference evidence="1" key="1">
    <citation type="submission" date="2022-09" db="EMBL/GenBank/DDBJ databases">
        <title>Actin cytoskeleton and complex cell architecture in an #Asgard archaeon.</title>
        <authorList>
            <person name="Ponce Toledo R.I."/>
            <person name="Schleper C."/>
            <person name="Rodrigues Oliveira T."/>
            <person name="Wollweber F."/>
            <person name="Xu J."/>
            <person name="Rittmann S."/>
            <person name="Klingl A."/>
            <person name="Pilhofer M."/>
        </authorList>
    </citation>
    <scope>NUCLEOTIDE SEQUENCE</scope>
    <source>
        <strain evidence="1">B-35</strain>
    </source>
</reference>
<accession>A0ABY6HVW5</accession>
<gene>
    <name evidence="1" type="ORF">NEF87_002792</name>
</gene>
<name>A0ABY6HVW5_9ARCH</name>
<proteinExistence type="predicted"/>
<sequence length="141" mass="16527">MGKLSFNIVGLQEFIISFEDYCVTCEYQAKCKYGKAAPFQVSIDCKEITTALDFKKAEAMEKLGKKHPEWDWDKREQKAKVSKAQIFSKLWNDKVKNLKDDILCMDSRKLDSMLTSQRGEEWWSDFREVMTEIDQECSKIC</sequence>
<organism evidence="1 2">
    <name type="scientific">Candidatus Lokiarchaeum ossiferum</name>
    <dbReference type="NCBI Taxonomy" id="2951803"/>
    <lineage>
        <taxon>Archaea</taxon>
        <taxon>Promethearchaeati</taxon>
        <taxon>Promethearchaeota</taxon>
        <taxon>Promethearchaeia</taxon>
        <taxon>Promethearchaeales</taxon>
        <taxon>Promethearchaeaceae</taxon>
        <taxon>Candidatus Lokiarchaeum</taxon>
    </lineage>
</organism>
<protein>
    <submittedName>
        <fullName evidence="1">Uncharacterized protein</fullName>
    </submittedName>
</protein>
<evidence type="ECO:0000313" key="1">
    <source>
        <dbReference type="EMBL" id="UYP46507.1"/>
    </source>
</evidence>